<evidence type="ECO:0000313" key="3">
    <source>
        <dbReference type="Proteomes" id="UP000824087"/>
    </source>
</evidence>
<evidence type="ECO:0000259" key="1">
    <source>
        <dbReference type="Pfam" id="PF04266"/>
    </source>
</evidence>
<dbReference type="AlphaFoldDB" id="A0A9D1HW69"/>
<dbReference type="InterPro" id="IPR007374">
    <property type="entry name" value="ASCH_domain"/>
</dbReference>
<proteinExistence type="predicted"/>
<dbReference type="SUPFAM" id="SSF88697">
    <property type="entry name" value="PUA domain-like"/>
    <property type="match status" value="1"/>
</dbReference>
<reference evidence="2" key="2">
    <citation type="journal article" date="2021" name="PeerJ">
        <title>Extensive microbial diversity within the chicken gut microbiome revealed by metagenomics and culture.</title>
        <authorList>
            <person name="Gilroy R."/>
            <person name="Ravi A."/>
            <person name="Getino M."/>
            <person name="Pursley I."/>
            <person name="Horton D.L."/>
            <person name="Alikhan N.F."/>
            <person name="Baker D."/>
            <person name="Gharbi K."/>
            <person name="Hall N."/>
            <person name="Watson M."/>
            <person name="Adriaenssens E.M."/>
            <person name="Foster-Nyarko E."/>
            <person name="Jarju S."/>
            <person name="Secka A."/>
            <person name="Antonio M."/>
            <person name="Oren A."/>
            <person name="Chaudhuri R.R."/>
            <person name="La Ragione R."/>
            <person name="Hildebrand F."/>
            <person name="Pallen M.J."/>
        </authorList>
    </citation>
    <scope>NUCLEOTIDE SEQUENCE</scope>
    <source>
        <strain evidence="2">CHK197-8231</strain>
    </source>
</reference>
<dbReference type="EMBL" id="DVML01000025">
    <property type="protein sequence ID" value="HIU22758.1"/>
    <property type="molecule type" value="Genomic_DNA"/>
</dbReference>
<protein>
    <submittedName>
        <fullName evidence="2">ASCH domain-containing protein</fullName>
    </submittedName>
</protein>
<evidence type="ECO:0000313" key="2">
    <source>
        <dbReference type="EMBL" id="HIU22758.1"/>
    </source>
</evidence>
<feature type="domain" description="ASCH" evidence="1">
    <location>
        <begin position="24"/>
        <end position="126"/>
    </location>
</feature>
<dbReference type="Pfam" id="PF04266">
    <property type="entry name" value="ASCH"/>
    <property type="match status" value="1"/>
</dbReference>
<gene>
    <name evidence="2" type="ORF">IAD49_04185</name>
</gene>
<organism evidence="2 3">
    <name type="scientific">Candidatus Fimihabitans intestinipullorum</name>
    <dbReference type="NCBI Taxonomy" id="2840820"/>
    <lineage>
        <taxon>Bacteria</taxon>
        <taxon>Bacillati</taxon>
        <taxon>Mycoplasmatota</taxon>
        <taxon>Mycoplasmatota incertae sedis</taxon>
        <taxon>Candidatus Fimihabitans</taxon>
    </lineage>
</organism>
<accession>A0A9D1HW69</accession>
<dbReference type="Gene3D" id="2.30.130.30">
    <property type="entry name" value="Hypothetical protein"/>
    <property type="match status" value="1"/>
</dbReference>
<dbReference type="Proteomes" id="UP000824087">
    <property type="component" value="Unassembled WGS sequence"/>
</dbReference>
<comment type="caution">
    <text evidence="2">The sequence shown here is derived from an EMBL/GenBank/DDBJ whole genome shotgun (WGS) entry which is preliminary data.</text>
</comment>
<name>A0A9D1HW69_9BACT</name>
<dbReference type="InterPro" id="IPR015947">
    <property type="entry name" value="PUA-like_sf"/>
</dbReference>
<reference evidence="2" key="1">
    <citation type="submission" date="2020-10" db="EMBL/GenBank/DDBJ databases">
        <authorList>
            <person name="Gilroy R."/>
        </authorList>
    </citation>
    <scope>NUCLEOTIDE SEQUENCE</scope>
    <source>
        <strain evidence="2">CHK197-8231</strain>
    </source>
</reference>
<sequence length="128" mass="14950">MIKFVVNWGFNMQENMITYKIYKNVYDEMASGKKNVEIRLLNEKSQKIKIGDKITFQVLDSDLTLVVEVTNKYIYSNVDELWEEKAIVSNNTLNYTKEEFACALYEIFGKDKVVSSKIVGIEFKILKK</sequence>